<evidence type="ECO:0000256" key="3">
    <source>
        <dbReference type="ARBA" id="ARBA00023125"/>
    </source>
</evidence>
<evidence type="ECO:0000259" key="6">
    <source>
        <dbReference type="PROSITE" id="PS50066"/>
    </source>
</evidence>
<evidence type="ECO:0000256" key="5">
    <source>
        <dbReference type="ARBA" id="ARBA00023242"/>
    </source>
</evidence>
<keyword evidence="8" id="KW-1185">Reference proteome</keyword>
<proteinExistence type="predicted"/>
<dbReference type="Pfam" id="PF00319">
    <property type="entry name" value="SRF-TF"/>
    <property type="match status" value="1"/>
</dbReference>
<evidence type="ECO:0000256" key="1">
    <source>
        <dbReference type="ARBA" id="ARBA00004123"/>
    </source>
</evidence>
<dbReference type="InterPro" id="IPR036879">
    <property type="entry name" value="TF_MADSbox_sf"/>
</dbReference>
<evidence type="ECO:0000313" key="7">
    <source>
        <dbReference type="EMBL" id="CAL4887516.1"/>
    </source>
</evidence>
<dbReference type="GO" id="GO:0003677">
    <property type="term" value="F:DNA binding"/>
    <property type="evidence" value="ECO:0007669"/>
    <property type="project" value="UniProtKB-KW"/>
</dbReference>
<dbReference type="GO" id="GO:0005634">
    <property type="term" value="C:nucleus"/>
    <property type="evidence" value="ECO:0007669"/>
    <property type="project" value="UniProtKB-SubCell"/>
</dbReference>
<dbReference type="SMART" id="SM00432">
    <property type="entry name" value="MADS"/>
    <property type="match status" value="1"/>
</dbReference>
<evidence type="ECO:0000313" key="8">
    <source>
        <dbReference type="Proteomes" id="UP001497457"/>
    </source>
</evidence>
<dbReference type="PRINTS" id="PR00404">
    <property type="entry name" value="MADSDOMAIN"/>
</dbReference>
<dbReference type="CDD" id="cd00266">
    <property type="entry name" value="MADS_SRF_like"/>
    <property type="match status" value="1"/>
</dbReference>
<dbReference type="Gene3D" id="3.40.1810.10">
    <property type="entry name" value="Transcription factor, MADS-box"/>
    <property type="match status" value="1"/>
</dbReference>
<keyword evidence="4" id="KW-0804">Transcription</keyword>
<gene>
    <name evidence="7" type="ORF">URODEC1_LOCUS1777</name>
</gene>
<keyword evidence="2" id="KW-0805">Transcription regulation</keyword>
<reference evidence="8" key="1">
    <citation type="submission" date="2024-06" db="EMBL/GenBank/DDBJ databases">
        <authorList>
            <person name="Ryan C."/>
        </authorList>
    </citation>
    <scope>NUCLEOTIDE SEQUENCE [LARGE SCALE GENOMIC DNA]</scope>
</reference>
<evidence type="ECO:0000256" key="4">
    <source>
        <dbReference type="ARBA" id="ARBA00023163"/>
    </source>
</evidence>
<dbReference type="InterPro" id="IPR033897">
    <property type="entry name" value="SRF-like_MADS-box"/>
</dbReference>
<keyword evidence="5" id="KW-0539">Nucleus</keyword>
<dbReference type="PROSITE" id="PS50066">
    <property type="entry name" value="MADS_BOX_2"/>
    <property type="match status" value="1"/>
</dbReference>
<sequence length="261" mass="27950">MARKKVALQWIANDATRRATFKKRRKGLMKKASELATLCDVKACVVVYGEGESRPEVWPEAPGEAERVVARFKDVPELDQCKKMLDMEGYMRQQVDKLREHLHKAQRENREREAAILLHDAIAGRRPGLAGLSVEEVAGLGWMVEARIQAVRAAIGSLQGEGVQDVPPLPAAPAMQPSPLPLVPYSAGAGGGGHSRDMMMMMMQVPNPQGWMMAGGRDIGALAYSGVAGAGAAGGDMPPQFGGGVGFGFAWPDAGQSFPSM</sequence>
<dbReference type="Proteomes" id="UP001497457">
    <property type="component" value="Chromosome 1b"/>
</dbReference>
<dbReference type="InterPro" id="IPR002100">
    <property type="entry name" value="TF_MADSbox"/>
</dbReference>
<name>A0ABC8VC06_9POAL</name>
<reference evidence="7 8" key="2">
    <citation type="submission" date="2024-10" db="EMBL/GenBank/DDBJ databases">
        <authorList>
            <person name="Ryan C."/>
        </authorList>
    </citation>
    <scope>NUCLEOTIDE SEQUENCE [LARGE SCALE GENOMIC DNA]</scope>
</reference>
<comment type="subcellular location">
    <subcellularLocation>
        <location evidence="1">Nucleus</location>
    </subcellularLocation>
</comment>
<feature type="domain" description="MADS-box" evidence="6">
    <location>
        <begin position="1"/>
        <end position="50"/>
    </location>
</feature>
<dbReference type="PANTHER" id="PTHR48019">
    <property type="entry name" value="SERUM RESPONSE FACTOR HOMOLOG"/>
    <property type="match status" value="1"/>
</dbReference>
<keyword evidence="3" id="KW-0238">DNA-binding</keyword>
<evidence type="ECO:0000256" key="2">
    <source>
        <dbReference type="ARBA" id="ARBA00023015"/>
    </source>
</evidence>
<organism evidence="7 8">
    <name type="scientific">Urochloa decumbens</name>
    <dbReference type="NCBI Taxonomy" id="240449"/>
    <lineage>
        <taxon>Eukaryota</taxon>
        <taxon>Viridiplantae</taxon>
        <taxon>Streptophyta</taxon>
        <taxon>Embryophyta</taxon>
        <taxon>Tracheophyta</taxon>
        <taxon>Spermatophyta</taxon>
        <taxon>Magnoliopsida</taxon>
        <taxon>Liliopsida</taxon>
        <taxon>Poales</taxon>
        <taxon>Poaceae</taxon>
        <taxon>PACMAD clade</taxon>
        <taxon>Panicoideae</taxon>
        <taxon>Panicodae</taxon>
        <taxon>Paniceae</taxon>
        <taxon>Melinidinae</taxon>
        <taxon>Urochloa</taxon>
    </lineage>
</organism>
<protein>
    <recommendedName>
        <fullName evidence="6">MADS-box domain-containing protein</fullName>
    </recommendedName>
</protein>
<dbReference type="EMBL" id="OZ075111">
    <property type="protein sequence ID" value="CAL4887516.1"/>
    <property type="molecule type" value="Genomic_DNA"/>
</dbReference>
<dbReference type="InterPro" id="IPR050142">
    <property type="entry name" value="MADS-box/MEF2_TF"/>
</dbReference>
<accession>A0ABC8VC06</accession>
<dbReference type="SUPFAM" id="SSF55455">
    <property type="entry name" value="SRF-like"/>
    <property type="match status" value="1"/>
</dbReference>
<dbReference type="AlphaFoldDB" id="A0ABC8VC06"/>